<keyword evidence="2" id="KW-0479">Metal-binding</keyword>
<evidence type="ECO:0000256" key="3">
    <source>
        <dbReference type="ARBA" id="ARBA00023004"/>
    </source>
</evidence>
<dbReference type="CDD" id="cd03530">
    <property type="entry name" value="Rieske_NirD_small_Bacillus"/>
    <property type="match status" value="1"/>
</dbReference>
<feature type="domain" description="Rieske" evidence="5">
    <location>
        <begin position="32"/>
        <end position="128"/>
    </location>
</feature>
<evidence type="ECO:0000256" key="1">
    <source>
        <dbReference type="ARBA" id="ARBA00022714"/>
    </source>
</evidence>
<sequence>MPMRDASRIAPPARPVNHPGIRIMSATQPEWIAVCRLDDIPPLGARVLTREAGMPIALFRTASDAVFALLDRCPHKGGPLSQGIVHGEQVTCPLHGFNVAFSSGCALPPDEGCTSVFSVKRDGDTVLLERTELATLGVDDAAQPAALASPGAAA</sequence>
<organism evidence="6 7">
    <name type="scientific">Burkholderia mallei (strain NCTC 10229)</name>
    <dbReference type="NCBI Taxonomy" id="412022"/>
    <lineage>
        <taxon>Bacteria</taxon>
        <taxon>Pseudomonadati</taxon>
        <taxon>Pseudomonadota</taxon>
        <taxon>Betaproteobacteria</taxon>
        <taxon>Burkholderiales</taxon>
        <taxon>Burkholderiaceae</taxon>
        <taxon>Burkholderia</taxon>
        <taxon>pseudomallei group</taxon>
    </lineage>
</organism>
<dbReference type="SUPFAM" id="SSF50022">
    <property type="entry name" value="ISP domain"/>
    <property type="match status" value="1"/>
</dbReference>
<dbReference type="KEGG" id="bml:BMA10229_A1489"/>
<accession>A2S6A3</accession>
<dbReference type="HOGENOM" id="CLU_055690_5_1_4"/>
<name>A2S6A3_BURM9</name>
<dbReference type="PANTHER" id="PTHR21496:SF23">
    <property type="entry name" value="3-PHENYLPROPIONATE_CINNAMIC ACID DIOXYGENASE FERREDOXIN SUBUNIT"/>
    <property type="match status" value="1"/>
</dbReference>
<evidence type="ECO:0000313" key="7">
    <source>
        <dbReference type="Proteomes" id="UP000002283"/>
    </source>
</evidence>
<dbReference type="AlphaFoldDB" id="A2S6A3"/>
<keyword evidence="3" id="KW-0408">Iron</keyword>
<dbReference type="GO" id="GO:0046872">
    <property type="term" value="F:metal ion binding"/>
    <property type="evidence" value="ECO:0007669"/>
    <property type="project" value="UniProtKB-KW"/>
</dbReference>
<dbReference type="PROSITE" id="PS51296">
    <property type="entry name" value="RIESKE"/>
    <property type="match status" value="1"/>
</dbReference>
<dbReference type="PANTHER" id="PTHR21496">
    <property type="entry name" value="FERREDOXIN-RELATED"/>
    <property type="match status" value="1"/>
</dbReference>
<gene>
    <name evidence="6" type="primary">nirD-1</name>
    <name evidence="6" type="ordered locus">BMA10229_A1489</name>
</gene>
<dbReference type="Proteomes" id="UP000002283">
    <property type="component" value="Chromosome I"/>
</dbReference>
<protein>
    <submittedName>
        <fullName evidence="6">Nitrite reductase [NAD(P)H], small subunit</fullName>
        <ecNumber evidence="6">1.7.1.4</ecNumber>
    </submittedName>
</protein>
<reference evidence="6 7" key="1">
    <citation type="submission" date="2007-01" db="EMBL/GenBank/DDBJ databases">
        <authorList>
            <person name="DeShazer D."/>
            <person name="Woods D.E."/>
            <person name="Nierman W.C."/>
        </authorList>
    </citation>
    <scope>NUCLEOTIDE SEQUENCE [LARGE SCALE GENOMIC DNA]</scope>
    <source>
        <strain evidence="6 7">NCTC 10229</strain>
    </source>
</reference>
<dbReference type="EMBL" id="CP000546">
    <property type="protein sequence ID" value="ABN02774.1"/>
    <property type="molecule type" value="Genomic_DNA"/>
</dbReference>
<proteinExistence type="predicted"/>
<evidence type="ECO:0000256" key="2">
    <source>
        <dbReference type="ARBA" id="ARBA00022723"/>
    </source>
</evidence>
<dbReference type="InterPro" id="IPR017941">
    <property type="entry name" value="Rieske_2Fe-2S"/>
</dbReference>
<dbReference type="InterPro" id="IPR036922">
    <property type="entry name" value="Rieske_2Fe-2S_sf"/>
</dbReference>
<keyword evidence="4" id="KW-0411">Iron-sulfur</keyword>
<keyword evidence="1" id="KW-0001">2Fe-2S</keyword>
<evidence type="ECO:0000256" key="4">
    <source>
        <dbReference type="ARBA" id="ARBA00023014"/>
    </source>
</evidence>
<dbReference type="Pfam" id="PF00355">
    <property type="entry name" value="Rieske"/>
    <property type="match status" value="1"/>
</dbReference>
<dbReference type="GO" id="GO:0051537">
    <property type="term" value="F:2 iron, 2 sulfur cluster binding"/>
    <property type="evidence" value="ECO:0007669"/>
    <property type="project" value="UniProtKB-KW"/>
</dbReference>
<dbReference type="Gene3D" id="2.102.10.10">
    <property type="entry name" value="Rieske [2Fe-2S] iron-sulphur domain"/>
    <property type="match status" value="1"/>
</dbReference>
<dbReference type="EC" id="1.7.1.4" evidence="6"/>
<keyword evidence="6" id="KW-0560">Oxidoreductase</keyword>
<evidence type="ECO:0000313" key="6">
    <source>
        <dbReference type="EMBL" id="ABN02774.1"/>
    </source>
</evidence>
<dbReference type="GO" id="GO:0008942">
    <property type="term" value="F:nitrite reductase [NAD(P)H] activity"/>
    <property type="evidence" value="ECO:0007669"/>
    <property type="project" value="UniProtKB-EC"/>
</dbReference>
<evidence type="ECO:0000259" key="5">
    <source>
        <dbReference type="PROSITE" id="PS51296"/>
    </source>
</evidence>